<evidence type="ECO:0000256" key="3">
    <source>
        <dbReference type="ARBA" id="ARBA00022605"/>
    </source>
</evidence>
<dbReference type="RefSeq" id="WP_106540325.1">
    <property type="nucleotide sequence ID" value="NZ_BLAU01000001.1"/>
</dbReference>
<keyword evidence="4 9" id="KW-0808">Transferase</keyword>
<dbReference type="HAMAP" id="MF_00082">
    <property type="entry name" value="ArgB"/>
    <property type="match status" value="1"/>
</dbReference>
<dbReference type="Pfam" id="PF00696">
    <property type="entry name" value="AA_kinase"/>
    <property type="match status" value="1"/>
</dbReference>
<evidence type="ECO:0000256" key="5">
    <source>
        <dbReference type="ARBA" id="ARBA00022741"/>
    </source>
</evidence>
<dbReference type="PANTHER" id="PTHR23342:SF0">
    <property type="entry name" value="N-ACETYLGLUTAMATE SYNTHASE, MITOCHONDRIAL"/>
    <property type="match status" value="1"/>
</dbReference>
<dbReference type="GO" id="GO:0042450">
    <property type="term" value="P:L-arginine biosynthetic process via ornithine"/>
    <property type="evidence" value="ECO:0007669"/>
    <property type="project" value="UniProtKB-UniRule"/>
</dbReference>
<organism evidence="12 13">
    <name type="scientific">Prolixibacter denitrificans</name>
    <dbReference type="NCBI Taxonomy" id="1541063"/>
    <lineage>
        <taxon>Bacteria</taxon>
        <taxon>Pseudomonadati</taxon>
        <taxon>Bacteroidota</taxon>
        <taxon>Bacteroidia</taxon>
        <taxon>Marinilabiliales</taxon>
        <taxon>Prolixibacteraceae</taxon>
        <taxon>Prolixibacter</taxon>
    </lineage>
</organism>
<evidence type="ECO:0000259" key="10">
    <source>
        <dbReference type="Pfam" id="PF00696"/>
    </source>
</evidence>
<dbReference type="PIRSF" id="PIRSF000728">
    <property type="entry name" value="NAGK"/>
    <property type="match status" value="1"/>
</dbReference>
<dbReference type="EC" id="2.7.2.8" evidence="9"/>
<dbReference type="SUPFAM" id="SSF53633">
    <property type="entry name" value="Carbamate kinase-like"/>
    <property type="match status" value="1"/>
</dbReference>
<evidence type="ECO:0000256" key="9">
    <source>
        <dbReference type="HAMAP-Rule" id="MF_00082"/>
    </source>
</evidence>
<dbReference type="InterPro" id="IPR037528">
    <property type="entry name" value="ArgB"/>
</dbReference>
<keyword evidence="6 9" id="KW-0418">Kinase</keyword>
<dbReference type="NCBIfam" id="TIGR00761">
    <property type="entry name" value="argB"/>
    <property type="match status" value="1"/>
</dbReference>
<keyword evidence="3 9" id="KW-0028">Amino-acid biosynthesis</keyword>
<dbReference type="AlphaFoldDB" id="A0A2P8CJX2"/>
<proteinExistence type="inferred from homology"/>
<dbReference type="Gene3D" id="3.40.1160.10">
    <property type="entry name" value="Acetylglutamate kinase-like"/>
    <property type="match status" value="1"/>
</dbReference>
<evidence type="ECO:0000313" key="12">
    <source>
        <dbReference type="EMBL" id="PSK85269.1"/>
    </source>
</evidence>
<evidence type="ECO:0000256" key="4">
    <source>
        <dbReference type="ARBA" id="ARBA00022679"/>
    </source>
</evidence>
<dbReference type="EMBL" id="PYGC01000001">
    <property type="protein sequence ID" value="PSK85269.1"/>
    <property type="molecule type" value="Genomic_DNA"/>
</dbReference>
<evidence type="ECO:0000313" key="11">
    <source>
        <dbReference type="EMBL" id="GET19891.1"/>
    </source>
</evidence>
<evidence type="ECO:0000256" key="2">
    <source>
        <dbReference type="ARBA" id="ARBA00022571"/>
    </source>
</evidence>
<dbReference type="Proteomes" id="UP000396862">
    <property type="component" value="Unassembled WGS sequence"/>
</dbReference>
<comment type="similarity">
    <text evidence="9">Belongs to the acetylglutamate kinase family. ArgB subfamily.</text>
</comment>
<dbReference type="Proteomes" id="UP000240621">
    <property type="component" value="Unassembled WGS sequence"/>
</dbReference>
<keyword evidence="7 9" id="KW-0067">ATP-binding</keyword>
<comment type="pathway">
    <text evidence="1 9">Amino-acid biosynthesis; L-arginine biosynthesis; N(2)-acetyl-L-ornithine from L-glutamate: step 2/4.</text>
</comment>
<dbReference type="UniPathway" id="UPA00068">
    <property type="reaction ID" value="UER00107"/>
</dbReference>
<dbReference type="PANTHER" id="PTHR23342">
    <property type="entry name" value="N-ACETYLGLUTAMATE SYNTHASE"/>
    <property type="match status" value="1"/>
</dbReference>
<comment type="catalytic activity">
    <reaction evidence="8 9">
        <text>N-acetyl-L-glutamate + ATP = N-acetyl-L-glutamyl 5-phosphate + ADP</text>
        <dbReference type="Rhea" id="RHEA:14629"/>
        <dbReference type="ChEBI" id="CHEBI:30616"/>
        <dbReference type="ChEBI" id="CHEBI:44337"/>
        <dbReference type="ChEBI" id="CHEBI:57936"/>
        <dbReference type="ChEBI" id="CHEBI:456216"/>
        <dbReference type="EC" id="2.7.2.8"/>
    </reaction>
</comment>
<evidence type="ECO:0000313" key="14">
    <source>
        <dbReference type="Proteomes" id="UP000396862"/>
    </source>
</evidence>
<name>A0A2P8CJX2_9BACT</name>
<feature type="binding site" evidence="9">
    <location>
        <begin position="41"/>
        <end position="42"/>
    </location>
    <ligand>
        <name>substrate</name>
    </ligand>
</feature>
<feature type="site" description="Transition state stabilizer" evidence="9">
    <location>
        <position position="224"/>
    </location>
</feature>
<evidence type="ECO:0000256" key="6">
    <source>
        <dbReference type="ARBA" id="ARBA00022777"/>
    </source>
</evidence>
<comment type="function">
    <text evidence="9">Catalyzes the ATP-dependent phosphorylation of N-acetyl-L-glutamate.</text>
</comment>
<feature type="site" description="Transition state stabilizer" evidence="9">
    <location>
        <position position="9"/>
    </location>
</feature>
<evidence type="ECO:0000256" key="8">
    <source>
        <dbReference type="ARBA" id="ARBA00048141"/>
    </source>
</evidence>
<dbReference type="GO" id="GO:0005524">
    <property type="term" value="F:ATP binding"/>
    <property type="evidence" value="ECO:0007669"/>
    <property type="project" value="UniProtKB-UniRule"/>
</dbReference>
<feature type="binding site" evidence="9">
    <location>
        <position position="158"/>
    </location>
    <ligand>
        <name>substrate</name>
    </ligand>
</feature>
<dbReference type="CDD" id="cd04238">
    <property type="entry name" value="AAK_NAGK-like"/>
    <property type="match status" value="1"/>
</dbReference>
<accession>A0A2P8CJX2</accession>
<feature type="domain" description="Aspartate/glutamate/uridylate kinase" evidence="10">
    <location>
        <begin position="5"/>
        <end position="243"/>
    </location>
</feature>
<reference evidence="12 13" key="1">
    <citation type="submission" date="2018-03" db="EMBL/GenBank/DDBJ databases">
        <title>Genomic Encyclopedia of Archaeal and Bacterial Type Strains, Phase II (KMG-II): from individual species to whole genera.</title>
        <authorList>
            <person name="Goeker M."/>
        </authorList>
    </citation>
    <scope>NUCLEOTIDE SEQUENCE [LARGE SCALE GENOMIC DNA]</scope>
    <source>
        <strain evidence="12 13">DSM 27267</strain>
    </source>
</reference>
<dbReference type="InterPro" id="IPR001048">
    <property type="entry name" value="Asp/Glu/Uridylate_kinase"/>
</dbReference>
<evidence type="ECO:0000256" key="7">
    <source>
        <dbReference type="ARBA" id="ARBA00022840"/>
    </source>
</evidence>
<dbReference type="InterPro" id="IPR036393">
    <property type="entry name" value="AceGlu_kinase-like_sf"/>
</dbReference>
<reference evidence="11 14" key="2">
    <citation type="submission" date="2019-10" db="EMBL/GenBank/DDBJ databases">
        <title>Prolixibacter strains distinguished by the presence of nitrate reductase genes were adept at nitrate-dependent anaerobic corrosion of metallic iron and carbon steel.</title>
        <authorList>
            <person name="Iino T."/>
            <person name="Shono N."/>
            <person name="Ito K."/>
            <person name="Nakamura R."/>
            <person name="Sueoka K."/>
            <person name="Harayama S."/>
            <person name="Ohkuma M."/>
        </authorList>
    </citation>
    <scope>NUCLEOTIDE SEQUENCE [LARGE SCALE GENOMIC DNA]</scope>
    <source>
        <strain evidence="11 14">MIC1-1</strain>
    </source>
</reference>
<feature type="binding site" evidence="9">
    <location>
        <position position="63"/>
    </location>
    <ligand>
        <name>substrate</name>
    </ligand>
</feature>
<evidence type="ECO:0000313" key="13">
    <source>
        <dbReference type="Proteomes" id="UP000240621"/>
    </source>
</evidence>
<sequence length="265" mass="28394">MIEHLTIIKVGGKVVEEEESLQSLLRDFSRIAGNKILVHGGGTKATAIGEKLGVKPKMVEGRRVTDEETLEVVTMVYAGLVNKNLVAKLQALGTNALGLTGADLDIVRAKKRPVAEVDYGFVGDVVNVNNRMLRELLENGAVPVVAPITHDGDGQLFNTNADTIASELAIALSSSYRVTLIYCFDKRGVLMDESDEDSVIDEITMAEFEEMKSTGTVNGGMIPKLTTGFNAMKQGVNAVVVTNASALSGSKGGTRLALFHEEEEE</sequence>
<comment type="subcellular location">
    <subcellularLocation>
        <location evidence="9">Cytoplasm</location>
    </subcellularLocation>
</comment>
<dbReference type="GO" id="GO:0003991">
    <property type="term" value="F:acetylglutamate kinase activity"/>
    <property type="evidence" value="ECO:0007669"/>
    <property type="project" value="UniProtKB-UniRule"/>
</dbReference>
<dbReference type="InterPro" id="IPR004662">
    <property type="entry name" value="AcgluKinase_fam"/>
</dbReference>
<keyword evidence="9" id="KW-0963">Cytoplasm</keyword>
<dbReference type="OrthoDB" id="9803155at2"/>
<protein>
    <recommendedName>
        <fullName evidence="9">Acetylglutamate kinase</fullName>
        <ecNumber evidence="9">2.7.2.8</ecNumber>
    </recommendedName>
    <alternativeName>
        <fullName evidence="9">N-acetyl-L-glutamate 5-phosphotransferase</fullName>
    </alternativeName>
    <alternativeName>
        <fullName evidence="9">NAG kinase</fullName>
        <shortName evidence="9">NAGK</shortName>
    </alternativeName>
</protein>
<comment type="caution">
    <text evidence="12">The sequence shown here is derived from an EMBL/GenBank/DDBJ whole genome shotgun (WGS) entry which is preliminary data.</text>
</comment>
<keyword evidence="2 9" id="KW-0055">Arginine biosynthesis</keyword>
<dbReference type="EMBL" id="BLAU01000001">
    <property type="protein sequence ID" value="GET19891.1"/>
    <property type="molecule type" value="Genomic_DNA"/>
</dbReference>
<keyword evidence="5 9" id="KW-0547">Nucleotide-binding</keyword>
<gene>
    <name evidence="9" type="primary">argB</name>
    <name evidence="11" type="synonym">argB_1</name>
    <name evidence="12" type="ORF">CLV93_101222</name>
    <name evidence="11" type="ORF">JCM18694_01370</name>
</gene>
<dbReference type="GO" id="GO:0005737">
    <property type="term" value="C:cytoplasm"/>
    <property type="evidence" value="ECO:0007669"/>
    <property type="project" value="UniProtKB-SubCell"/>
</dbReference>
<evidence type="ECO:0000256" key="1">
    <source>
        <dbReference type="ARBA" id="ARBA00004828"/>
    </source>
</evidence>
<keyword evidence="14" id="KW-1185">Reference proteome</keyword>